<dbReference type="GO" id="GO:0043531">
    <property type="term" value="F:ADP binding"/>
    <property type="evidence" value="ECO:0007669"/>
    <property type="project" value="InterPro"/>
</dbReference>
<evidence type="ECO:0000259" key="6">
    <source>
        <dbReference type="Pfam" id="PF23598"/>
    </source>
</evidence>
<dbReference type="InterPro" id="IPR001611">
    <property type="entry name" value="Leu-rich_rpt"/>
</dbReference>
<evidence type="ECO:0000259" key="5">
    <source>
        <dbReference type="Pfam" id="PF23559"/>
    </source>
</evidence>
<dbReference type="Gene3D" id="1.10.10.10">
    <property type="entry name" value="Winged helix-like DNA-binding domain superfamily/Winged helix DNA-binding domain"/>
    <property type="match status" value="1"/>
</dbReference>
<evidence type="ECO:0000256" key="1">
    <source>
        <dbReference type="ARBA" id="ARBA00022614"/>
    </source>
</evidence>
<dbReference type="Pfam" id="PF23559">
    <property type="entry name" value="WHD_DRP"/>
    <property type="match status" value="1"/>
</dbReference>
<dbReference type="PRINTS" id="PR00364">
    <property type="entry name" value="DISEASERSIST"/>
</dbReference>
<evidence type="ECO:0000259" key="4">
    <source>
        <dbReference type="Pfam" id="PF00931"/>
    </source>
</evidence>
<protein>
    <submittedName>
        <fullName evidence="7">Uncharacterized protein</fullName>
    </submittedName>
</protein>
<dbReference type="InterPro" id="IPR002182">
    <property type="entry name" value="NB-ARC"/>
</dbReference>
<dbReference type="Pfam" id="PF23598">
    <property type="entry name" value="LRR_14"/>
    <property type="match status" value="2"/>
</dbReference>
<dbReference type="Pfam" id="PF13855">
    <property type="entry name" value="LRR_8"/>
    <property type="match status" value="1"/>
</dbReference>
<dbReference type="Gramene" id="TraesCS4A03G1233200.1">
    <property type="protein sequence ID" value="TraesCS4A03G1233200.1.CDS"/>
    <property type="gene ID" value="TraesCS4A03G1233200"/>
</dbReference>
<dbReference type="Gramene" id="TraesCLE_scaffold_081439_01G000400.1">
    <property type="protein sequence ID" value="TraesCLE_scaffold_081439_01G000400.1"/>
    <property type="gene ID" value="TraesCLE_scaffold_081439_01G000400"/>
</dbReference>
<feature type="domain" description="Disease resistance R13L4/SHOC-2-like LRR" evidence="6">
    <location>
        <begin position="532"/>
        <end position="620"/>
    </location>
</feature>
<accession>A0A3B6I7J5</accession>
<dbReference type="InterPro" id="IPR044974">
    <property type="entry name" value="Disease_R_plants"/>
</dbReference>
<proteinExistence type="predicted"/>
<evidence type="ECO:0000313" key="8">
    <source>
        <dbReference type="Proteomes" id="UP000019116"/>
    </source>
</evidence>
<dbReference type="AlphaFoldDB" id="A0A3B6I7J5"/>
<dbReference type="OrthoDB" id="681232at2759"/>
<dbReference type="PANTHER" id="PTHR23155">
    <property type="entry name" value="DISEASE RESISTANCE PROTEIN RP"/>
    <property type="match status" value="1"/>
</dbReference>
<dbReference type="InterPro" id="IPR003591">
    <property type="entry name" value="Leu-rich_rpt_typical-subtyp"/>
</dbReference>
<dbReference type="GO" id="GO:0035556">
    <property type="term" value="P:intracellular signal transduction"/>
    <property type="evidence" value="ECO:0000318"/>
    <property type="project" value="GO_Central"/>
</dbReference>
<feature type="domain" description="Disease resistance protein winged helix" evidence="5">
    <location>
        <begin position="238"/>
        <end position="294"/>
    </location>
</feature>
<evidence type="ECO:0000256" key="2">
    <source>
        <dbReference type="ARBA" id="ARBA00022737"/>
    </source>
</evidence>
<keyword evidence="2" id="KW-0677">Repeat</keyword>
<dbReference type="Pfam" id="PF00931">
    <property type="entry name" value="NB-ARC"/>
    <property type="match status" value="1"/>
</dbReference>
<dbReference type="InterPro" id="IPR036388">
    <property type="entry name" value="WH-like_DNA-bd_sf"/>
</dbReference>
<dbReference type="SUPFAM" id="SSF52058">
    <property type="entry name" value="L domain-like"/>
    <property type="match status" value="1"/>
</dbReference>
<dbReference type="SMART" id="SM00364">
    <property type="entry name" value="LRR_BAC"/>
    <property type="match status" value="4"/>
</dbReference>
<dbReference type="GO" id="GO:0051707">
    <property type="term" value="P:response to other organism"/>
    <property type="evidence" value="ECO:0007669"/>
    <property type="project" value="UniProtKB-ARBA"/>
</dbReference>
<dbReference type="InterPro" id="IPR027417">
    <property type="entry name" value="P-loop_NTPase"/>
</dbReference>
<keyword evidence="3" id="KW-0611">Plant defense</keyword>
<dbReference type="EnsemblPlants" id="TraesCS4A02G490500.1">
    <property type="protein sequence ID" value="TraesCS4A02G490500.1"/>
    <property type="gene ID" value="TraesCS4A02G490500"/>
</dbReference>
<feature type="domain" description="NB-ARC" evidence="4">
    <location>
        <begin position="4"/>
        <end position="75"/>
    </location>
</feature>
<dbReference type="InterPro" id="IPR032675">
    <property type="entry name" value="LRR_dom_sf"/>
</dbReference>
<keyword evidence="8" id="KW-1185">Reference proteome</keyword>
<dbReference type="Gene3D" id="3.40.50.300">
    <property type="entry name" value="P-loop containing nucleotide triphosphate hydrolases"/>
    <property type="match status" value="1"/>
</dbReference>
<dbReference type="Gene3D" id="3.80.10.10">
    <property type="entry name" value="Ribonuclease Inhibitor"/>
    <property type="match status" value="1"/>
</dbReference>
<dbReference type="InterPro" id="IPR055414">
    <property type="entry name" value="LRR_R13L4/SHOC2-like"/>
</dbReference>
<reference evidence="7" key="2">
    <citation type="submission" date="2018-10" db="UniProtKB">
        <authorList>
            <consortium name="EnsemblPlants"/>
        </authorList>
    </citation>
    <scope>IDENTIFICATION</scope>
</reference>
<dbReference type="PANTHER" id="PTHR23155:SF1167">
    <property type="entry name" value="OS08G0412100 PROTEIN"/>
    <property type="match status" value="1"/>
</dbReference>
<keyword evidence="1" id="KW-0433">Leucine-rich repeat</keyword>
<evidence type="ECO:0000313" key="7">
    <source>
        <dbReference type="EnsemblPlants" id="TraesCS4A02G490500.1"/>
    </source>
</evidence>
<dbReference type="STRING" id="4565.A0A3B6I7J5"/>
<reference evidence="7" key="1">
    <citation type="submission" date="2018-08" db="EMBL/GenBank/DDBJ databases">
        <authorList>
            <person name="Rossello M."/>
        </authorList>
    </citation>
    <scope>NUCLEOTIDE SEQUENCE [LARGE SCALE GENOMIC DNA]</scope>
    <source>
        <strain evidence="7">cv. Chinese Spring</strain>
    </source>
</reference>
<dbReference type="InterPro" id="IPR058922">
    <property type="entry name" value="WHD_DRP"/>
</dbReference>
<organism evidence="7">
    <name type="scientific">Triticum aestivum</name>
    <name type="common">Wheat</name>
    <dbReference type="NCBI Taxonomy" id="4565"/>
    <lineage>
        <taxon>Eukaryota</taxon>
        <taxon>Viridiplantae</taxon>
        <taxon>Streptophyta</taxon>
        <taxon>Embryophyta</taxon>
        <taxon>Tracheophyta</taxon>
        <taxon>Spermatophyta</taxon>
        <taxon>Magnoliopsida</taxon>
        <taxon>Liliopsida</taxon>
        <taxon>Poales</taxon>
        <taxon>Poaceae</taxon>
        <taxon>BOP clade</taxon>
        <taxon>Pooideae</taxon>
        <taxon>Triticodae</taxon>
        <taxon>Triticeae</taxon>
        <taxon>Triticinae</taxon>
        <taxon>Triticum</taxon>
    </lineage>
</organism>
<evidence type="ECO:0000256" key="3">
    <source>
        <dbReference type="ARBA" id="ARBA00022821"/>
    </source>
</evidence>
<dbReference type="SUPFAM" id="SSF52540">
    <property type="entry name" value="P-loop containing nucleoside triphosphate hydrolases"/>
    <property type="match status" value="1"/>
</dbReference>
<name>A0A3B6I7J5_WHEAT</name>
<dbReference type="Gramene" id="TraesCS4A02G490500.1">
    <property type="protein sequence ID" value="TraesCS4A02G490500.1"/>
    <property type="gene ID" value="TraesCS4A02G490500"/>
</dbReference>
<feature type="domain" description="Disease resistance R13L4/SHOC-2-like LRR" evidence="6">
    <location>
        <begin position="350"/>
        <end position="449"/>
    </location>
</feature>
<sequence length="673" mass="77128">MKGVLTSILKQVGAQPPADTQAMTEEGLIHAISNFLDDKRYLVIIDDIWHREEWDIITKSFPQNNLASRIVITTHICIVKMQRPMVYLSLKKQKTRIASLPGYDLDNSKLCIRMNPIWAPELKRWLYGSSVGNFVAWMKPDTVGQGFNCDHPIVSMCGGVPLALLCMFSAMVMVLREQHEQLGVHVKASDVQDMIEKQVKQNGIQNTPGFQPLVHSLQLDYTNLPHHMLKTCLLYCSVYPENYPFRKNDLVMRWVAEGFTYKVDEAEEYFEELSERGLLMQHNHDSAYQLNPMMRNFLRRKSHEDNFITYSSDITWAYPYRIHRLCIDKHPGDDGAPEGVDPFSGLDWPQIRSLVVFKDAERLPIEKLERVRVLDLQFEKGLGNHHVMDICGLLRVKHLFGVNGLGISELPLEIARLHYLETLDVSGTRIRELPREIGRLKKLKNLYVSFNRRITELPREMGDLHHLEILCMSGTDITELPREIIGGLKKLKTLDLSYNKGLRELPREIGDLQHLETLDLSGIERMTNLPREIGKLQHLKTLKARCTRITKLPSEIGNLHNLETLDLMRSHMLTELPREIGNLQNLERLLLSSTAVVKLPREIGGLKKLEFLDLEDIFGRARALPWEASQLPKLEGVPKWVRQAWKNSDLVSCALAKEILSIEMLRSEGDAGG</sequence>
<dbReference type="GO" id="GO:0006952">
    <property type="term" value="P:defense response"/>
    <property type="evidence" value="ECO:0007669"/>
    <property type="project" value="UniProtKB-KW"/>
</dbReference>
<dbReference type="Proteomes" id="UP000019116">
    <property type="component" value="Chromosome 4A"/>
</dbReference>
<dbReference type="SMR" id="A0A3B6I7J5"/>
<dbReference type="SMART" id="SM00369">
    <property type="entry name" value="LRR_TYP"/>
    <property type="match status" value="5"/>
</dbReference>